<evidence type="ECO:0000256" key="9">
    <source>
        <dbReference type="SAM" id="MobiDB-lite"/>
    </source>
</evidence>
<dbReference type="SUPFAM" id="SSF55874">
    <property type="entry name" value="ATPase domain of HSP90 chaperone/DNA topoisomerase II/histidine kinase"/>
    <property type="match status" value="1"/>
</dbReference>
<dbReference type="GO" id="GO:0006355">
    <property type="term" value="P:regulation of DNA-templated transcription"/>
    <property type="evidence" value="ECO:0007669"/>
    <property type="project" value="InterPro"/>
</dbReference>
<evidence type="ECO:0000256" key="5">
    <source>
        <dbReference type="ARBA" id="ARBA00022741"/>
    </source>
</evidence>
<evidence type="ECO:0000259" key="11">
    <source>
        <dbReference type="PROSITE" id="PS50109"/>
    </source>
</evidence>
<keyword evidence="6" id="KW-0418">Kinase</keyword>
<dbReference type="CDD" id="cd00130">
    <property type="entry name" value="PAS"/>
    <property type="match status" value="1"/>
</dbReference>
<protein>
    <recommendedName>
        <fullName evidence="2">histidine kinase</fullName>
        <ecNumber evidence="2">2.7.13.3</ecNumber>
    </recommendedName>
</protein>
<evidence type="ECO:0000256" key="10">
    <source>
        <dbReference type="SAM" id="Phobius"/>
    </source>
</evidence>
<keyword evidence="4" id="KW-0808">Transferase</keyword>
<dbReference type="InterPro" id="IPR003661">
    <property type="entry name" value="HisK_dim/P_dom"/>
</dbReference>
<keyword evidence="5" id="KW-0547">Nucleotide-binding</keyword>
<accession>A0A5C6XIL8</accession>
<dbReference type="EMBL" id="VOSL01000013">
    <property type="protein sequence ID" value="TXD42794.1"/>
    <property type="molecule type" value="Genomic_DNA"/>
</dbReference>
<dbReference type="InterPro" id="IPR013767">
    <property type="entry name" value="PAS_fold"/>
</dbReference>
<dbReference type="Gene3D" id="3.30.450.20">
    <property type="entry name" value="PAS domain"/>
    <property type="match status" value="1"/>
</dbReference>
<keyword evidence="7" id="KW-0067">ATP-binding</keyword>
<dbReference type="InterPro" id="IPR005467">
    <property type="entry name" value="His_kinase_dom"/>
</dbReference>
<evidence type="ECO:0000256" key="2">
    <source>
        <dbReference type="ARBA" id="ARBA00012438"/>
    </source>
</evidence>
<dbReference type="CDD" id="cd00082">
    <property type="entry name" value="HisKA"/>
    <property type="match status" value="1"/>
</dbReference>
<dbReference type="InterPro" id="IPR036097">
    <property type="entry name" value="HisK_dim/P_sf"/>
</dbReference>
<dbReference type="InterPro" id="IPR035965">
    <property type="entry name" value="PAS-like_dom_sf"/>
</dbReference>
<evidence type="ECO:0000256" key="8">
    <source>
        <dbReference type="ARBA" id="ARBA00023012"/>
    </source>
</evidence>
<dbReference type="InterPro" id="IPR004358">
    <property type="entry name" value="Sig_transdc_His_kin-like_C"/>
</dbReference>
<feature type="transmembrane region" description="Helical" evidence="10">
    <location>
        <begin position="245"/>
        <end position="266"/>
    </location>
</feature>
<feature type="domain" description="Histidine kinase" evidence="11">
    <location>
        <begin position="457"/>
        <end position="691"/>
    </location>
</feature>
<dbReference type="Gene3D" id="3.30.565.10">
    <property type="entry name" value="Histidine kinase-like ATPase, C-terminal domain"/>
    <property type="match status" value="1"/>
</dbReference>
<keyword evidence="8" id="KW-0902">Two-component regulatory system</keyword>
<dbReference type="OrthoDB" id="9805967at2"/>
<feature type="domain" description="PAS" evidence="12">
    <location>
        <begin position="315"/>
        <end position="363"/>
    </location>
</feature>
<dbReference type="SMART" id="SM00388">
    <property type="entry name" value="HisKA"/>
    <property type="match status" value="1"/>
</dbReference>
<dbReference type="Pfam" id="PF02518">
    <property type="entry name" value="HATPase_c"/>
    <property type="match status" value="1"/>
</dbReference>
<dbReference type="AlphaFoldDB" id="A0A5C6XIL8"/>
<feature type="transmembrane region" description="Helical" evidence="10">
    <location>
        <begin position="12"/>
        <end position="31"/>
    </location>
</feature>
<organism evidence="13 14">
    <name type="scientific">Lujinxingia vulgaris</name>
    <dbReference type="NCBI Taxonomy" id="2600176"/>
    <lineage>
        <taxon>Bacteria</taxon>
        <taxon>Deltaproteobacteria</taxon>
        <taxon>Bradymonadales</taxon>
        <taxon>Lujinxingiaceae</taxon>
        <taxon>Lujinxingia</taxon>
    </lineage>
</organism>
<dbReference type="PANTHER" id="PTHR43065:SF10">
    <property type="entry name" value="PEROXIDE STRESS-ACTIVATED HISTIDINE KINASE MAK3"/>
    <property type="match status" value="1"/>
</dbReference>
<feature type="compositionally biased region" description="Low complexity" evidence="9">
    <location>
        <begin position="699"/>
        <end position="708"/>
    </location>
</feature>
<feature type="transmembrane region" description="Helical" evidence="10">
    <location>
        <begin position="104"/>
        <end position="129"/>
    </location>
</feature>
<dbReference type="RefSeq" id="WP_146972478.1">
    <property type="nucleotide sequence ID" value="NZ_VOSL01000013.1"/>
</dbReference>
<evidence type="ECO:0000256" key="1">
    <source>
        <dbReference type="ARBA" id="ARBA00000085"/>
    </source>
</evidence>
<dbReference type="Proteomes" id="UP000321046">
    <property type="component" value="Unassembled WGS sequence"/>
</dbReference>
<sequence length="708" mass="77760">MDDASRGQLSTGARAGLFALVAALCVLPQILTGLGIRVAASRVDEVLTDVTDLNALRATPGSHRLHELMLEVSIYSALEWTVVCLTLATAILAASRARFQPDAVAAMIAAVGFWASFVTAWHLLAFYGLFEQVVSPPEFLFYNWTISQTLTAAILVLASLWAIFVRRHRLQMSERLRRAALVTTALILAALAIVCVRLTAASTRLPLDLSPGQLLSRPMDLPALLLFALLLLVVFPWVDRVYRSVFSFALWLSALPFFASQLYAALASEALYDPGFLASQVTRTGGFAIIFLGLVWHYNQLCVEEVALREQVNERELSTQMLINNAVEAIIVFDDTMAIKEWNPSAEALWGISRDEALGQALLECMTIDTDSFDLPAYLDGVIADPGGAASFQVHPARVRDGQDEAWIPVEYTIVVAPSQPEPMFLALIWDVSEITAMRERIAQVDRLAAVGTLAAGVAHEINNPLSYITSNIVFAREVLEELPELLALPPDERANGAGERLIEHLDELQRSLEAAQSGSERVAHIVRDMLSLSHRTEMDEAEIIDPMEAIEAAMRLTRAQLNHRVTLRTDFKPTPSVVADPSRLTQIVVNLLINALHAVEDLPEERRTITLRLFSHDLQVIIEVEDPGHGVPEELRERIFDPFFTTKAVGEGTGLGLSLSRSIAHELKGQLRLCPSRRGARFQLSLPAHSGDARRDAPPSSSAPAPP</sequence>
<dbReference type="SUPFAM" id="SSF47384">
    <property type="entry name" value="Homodimeric domain of signal transducing histidine kinase"/>
    <property type="match status" value="1"/>
</dbReference>
<evidence type="ECO:0000256" key="4">
    <source>
        <dbReference type="ARBA" id="ARBA00022679"/>
    </source>
</evidence>
<keyword evidence="10" id="KW-0472">Membrane</keyword>
<dbReference type="GO" id="GO:0000155">
    <property type="term" value="F:phosphorelay sensor kinase activity"/>
    <property type="evidence" value="ECO:0007669"/>
    <property type="project" value="InterPro"/>
</dbReference>
<keyword evidence="10" id="KW-1133">Transmembrane helix</keyword>
<keyword evidence="3" id="KW-0597">Phosphoprotein</keyword>
<evidence type="ECO:0000256" key="6">
    <source>
        <dbReference type="ARBA" id="ARBA00022777"/>
    </source>
</evidence>
<evidence type="ECO:0000256" key="3">
    <source>
        <dbReference type="ARBA" id="ARBA00022553"/>
    </source>
</evidence>
<evidence type="ECO:0000313" key="14">
    <source>
        <dbReference type="Proteomes" id="UP000321046"/>
    </source>
</evidence>
<reference evidence="13 14" key="1">
    <citation type="submission" date="2019-08" db="EMBL/GenBank/DDBJ databases">
        <title>Bradymonadales sp. TMQ2.</title>
        <authorList>
            <person name="Liang Q."/>
        </authorList>
    </citation>
    <scope>NUCLEOTIDE SEQUENCE [LARGE SCALE GENOMIC DNA]</scope>
    <source>
        <strain evidence="13 14">TMQ2</strain>
    </source>
</reference>
<dbReference type="InterPro" id="IPR000014">
    <property type="entry name" value="PAS"/>
</dbReference>
<dbReference type="NCBIfam" id="TIGR00229">
    <property type="entry name" value="sensory_box"/>
    <property type="match status" value="1"/>
</dbReference>
<name>A0A5C6XIL8_9DELT</name>
<feature type="transmembrane region" description="Helical" evidence="10">
    <location>
        <begin position="176"/>
        <end position="201"/>
    </location>
</feature>
<comment type="catalytic activity">
    <reaction evidence="1">
        <text>ATP + protein L-histidine = ADP + protein N-phospho-L-histidine.</text>
        <dbReference type="EC" id="2.7.13.3"/>
    </reaction>
</comment>
<dbReference type="SMART" id="SM00387">
    <property type="entry name" value="HATPase_c"/>
    <property type="match status" value="1"/>
</dbReference>
<dbReference type="InterPro" id="IPR036890">
    <property type="entry name" value="HATPase_C_sf"/>
</dbReference>
<dbReference type="Gene3D" id="1.10.287.130">
    <property type="match status" value="1"/>
</dbReference>
<gene>
    <name evidence="13" type="ORF">FRC96_02600</name>
</gene>
<feature type="transmembrane region" description="Helical" evidence="10">
    <location>
        <begin position="72"/>
        <end position="92"/>
    </location>
</feature>
<dbReference type="PROSITE" id="PS50109">
    <property type="entry name" value="HIS_KIN"/>
    <property type="match status" value="1"/>
</dbReference>
<dbReference type="PROSITE" id="PS50112">
    <property type="entry name" value="PAS"/>
    <property type="match status" value="1"/>
</dbReference>
<evidence type="ECO:0000259" key="12">
    <source>
        <dbReference type="PROSITE" id="PS50112"/>
    </source>
</evidence>
<evidence type="ECO:0000313" key="13">
    <source>
        <dbReference type="EMBL" id="TXD42794.1"/>
    </source>
</evidence>
<evidence type="ECO:0000256" key="7">
    <source>
        <dbReference type="ARBA" id="ARBA00022840"/>
    </source>
</evidence>
<proteinExistence type="predicted"/>
<keyword evidence="10" id="KW-0812">Transmembrane</keyword>
<feature type="transmembrane region" description="Helical" evidence="10">
    <location>
        <begin position="141"/>
        <end position="164"/>
    </location>
</feature>
<dbReference type="Pfam" id="PF00989">
    <property type="entry name" value="PAS"/>
    <property type="match status" value="1"/>
</dbReference>
<comment type="caution">
    <text evidence="13">The sequence shown here is derived from an EMBL/GenBank/DDBJ whole genome shotgun (WGS) entry which is preliminary data.</text>
</comment>
<dbReference type="PANTHER" id="PTHR43065">
    <property type="entry name" value="SENSOR HISTIDINE KINASE"/>
    <property type="match status" value="1"/>
</dbReference>
<dbReference type="GO" id="GO:0005524">
    <property type="term" value="F:ATP binding"/>
    <property type="evidence" value="ECO:0007669"/>
    <property type="project" value="UniProtKB-KW"/>
</dbReference>
<dbReference type="InterPro" id="IPR003594">
    <property type="entry name" value="HATPase_dom"/>
</dbReference>
<dbReference type="EC" id="2.7.13.3" evidence="2"/>
<dbReference type="PRINTS" id="PR00344">
    <property type="entry name" value="BCTRLSENSOR"/>
</dbReference>
<dbReference type="SUPFAM" id="SSF55785">
    <property type="entry name" value="PYP-like sensor domain (PAS domain)"/>
    <property type="match status" value="1"/>
</dbReference>
<feature type="transmembrane region" description="Helical" evidence="10">
    <location>
        <begin position="221"/>
        <end position="238"/>
    </location>
</feature>
<feature type="region of interest" description="Disordered" evidence="9">
    <location>
        <begin position="686"/>
        <end position="708"/>
    </location>
</feature>